<sequence>MSSTDFLELNRMSMFANIRNSLLMETKYSQDLLECKNDLLYAWDSKEFCLLVLNWRIARTRGGHENINYQMLVPSSRLTFDVERVKSSTQGSLMALAGLRGLCILELPQHCGANGQFMQGKHQITCRTTNLDARLFNENPHLQLKQIRWHPASPTDSHLLVLWSDNTIRVYDNGNIRHVWQVGPLLLRNDTNLNASAGYGLDEIVVDFDIGPAVTLKTDEVSLNMTTSSNSINSRRKPKQIQWPLVILRENGNIYVLMAALNTEKPSLQGPLKMTPSQTDNYGSDSCSLLIIPSLPPTLVIAETNGKLHHALLLEAKVAEFPFGVEVEEGLITCPCEWTINVLETIDLQLGLLEDISTKRYDCSIFLKRDFINESRYFAYHNTGLHVIIINFLTEMNRFLENEVYSDMSSVFIPSHAEYLVSTKIDSGEHVNAVLGFVFTQMPHSVVLLLSSGQVLSLKLIIDSKLLTPIPTMKTIPVTNAAIAQEHSQLNELITTSFVDDIRGILKRDTVNQPILSLNKFSSSSPPTLQESYELLCQAIESLRTQYMKKHELVRVEFNKRILILKLVKERQDQDIRDLEEERNKITNKSRILSDKFEKLREEQSVLTNKYENLIRVANTRLSGLNNLTQKKFITEIKRLHDITRILSSSFQKYKNIFNNKNNQIAKYQENSTKTNELSEAEEHVIKANLWQINIDIESQMKEIKRIMKIMTQNI</sequence>
<comment type="subcellular location">
    <subcellularLocation>
        <location evidence="1">Nucleus</location>
        <location evidence="1">Nuclear pore complex</location>
    </subcellularLocation>
</comment>
<dbReference type="GO" id="GO:0000055">
    <property type="term" value="P:ribosomal large subunit export from nucleus"/>
    <property type="evidence" value="ECO:0007669"/>
    <property type="project" value="InterPro"/>
</dbReference>
<name>A0A1A9W7V8_9MUSC</name>
<evidence type="ECO:0000256" key="6">
    <source>
        <dbReference type="ARBA" id="ARBA00023132"/>
    </source>
</evidence>
<evidence type="ECO:0000256" key="1">
    <source>
        <dbReference type="ARBA" id="ARBA00004567"/>
    </source>
</evidence>
<dbReference type="EnsemblMetazoa" id="GBRI009399-RA">
    <property type="protein sequence ID" value="GBRI009399-PA"/>
    <property type="gene ID" value="GBRI009399"/>
</dbReference>
<organism evidence="9 10">
    <name type="scientific">Glossina brevipalpis</name>
    <dbReference type="NCBI Taxonomy" id="37001"/>
    <lineage>
        <taxon>Eukaryota</taxon>
        <taxon>Metazoa</taxon>
        <taxon>Ecdysozoa</taxon>
        <taxon>Arthropoda</taxon>
        <taxon>Hexapoda</taxon>
        <taxon>Insecta</taxon>
        <taxon>Pterygota</taxon>
        <taxon>Neoptera</taxon>
        <taxon>Endopterygota</taxon>
        <taxon>Diptera</taxon>
        <taxon>Brachycera</taxon>
        <taxon>Muscomorpha</taxon>
        <taxon>Hippoboscoidea</taxon>
        <taxon>Glossinidae</taxon>
        <taxon>Glossina</taxon>
    </lineage>
</organism>
<dbReference type="GO" id="GO:0005643">
    <property type="term" value="C:nuclear pore"/>
    <property type="evidence" value="ECO:0007669"/>
    <property type="project" value="UniProtKB-SubCell"/>
</dbReference>
<evidence type="ECO:0000256" key="8">
    <source>
        <dbReference type="SAM" id="Coils"/>
    </source>
</evidence>
<dbReference type="AlphaFoldDB" id="A0A1A9W7V8"/>
<keyword evidence="5" id="KW-0811">Translocation</keyword>
<accession>A0A1A9W7V8</accession>
<evidence type="ECO:0000313" key="10">
    <source>
        <dbReference type="Proteomes" id="UP000091820"/>
    </source>
</evidence>
<reference evidence="10" key="1">
    <citation type="submission" date="2014-03" db="EMBL/GenBank/DDBJ databases">
        <authorList>
            <person name="Aksoy S."/>
            <person name="Warren W."/>
            <person name="Wilson R.K."/>
        </authorList>
    </citation>
    <scope>NUCLEOTIDE SEQUENCE [LARGE SCALE GENOMIC DNA]</scope>
    <source>
        <strain evidence="10">IAEA</strain>
    </source>
</reference>
<evidence type="ECO:0000256" key="7">
    <source>
        <dbReference type="ARBA" id="ARBA00023242"/>
    </source>
</evidence>
<evidence type="ECO:0000256" key="4">
    <source>
        <dbReference type="ARBA" id="ARBA00022927"/>
    </source>
</evidence>
<dbReference type="Pfam" id="PF10168">
    <property type="entry name" value="Nup88"/>
    <property type="match status" value="1"/>
</dbReference>
<evidence type="ECO:0000256" key="2">
    <source>
        <dbReference type="ARBA" id="ARBA00022448"/>
    </source>
</evidence>
<dbReference type="PANTHER" id="PTHR13257">
    <property type="entry name" value="NUCLEOPORIN NUP84-RELATED"/>
    <property type="match status" value="1"/>
</dbReference>
<dbReference type="STRING" id="37001.A0A1A9W7V8"/>
<evidence type="ECO:0000256" key="3">
    <source>
        <dbReference type="ARBA" id="ARBA00022816"/>
    </source>
</evidence>
<keyword evidence="6" id="KW-0906">Nuclear pore complex</keyword>
<protein>
    <recommendedName>
        <fullName evidence="11">Nuclear pore complex protein Nup88</fullName>
    </recommendedName>
</protein>
<evidence type="ECO:0000313" key="9">
    <source>
        <dbReference type="EnsemblMetazoa" id="GBRI009399-PA"/>
    </source>
</evidence>
<dbReference type="Proteomes" id="UP000091820">
    <property type="component" value="Unassembled WGS sequence"/>
</dbReference>
<proteinExistence type="predicted"/>
<evidence type="ECO:0008006" key="11">
    <source>
        <dbReference type="Google" id="ProtNLM"/>
    </source>
</evidence>
<keyword evidence="7" id="KW-0539">Nucleus</keyword>
<dbReference type="GO" id="GO:0006406">
    <property type="term" value="P:mRNA export from nucleus"/>
    <property type="evidence" value="ECO:0007669"/>
    <property type="project" value="TreeGrafter"/>
</dbReference>
<keyword evidence="4" id="KW-0653">Protein transport</keyword>
<keyword evidence="8" id="KW-0175">Coiled coil</keyword>
<dbReference type="InterPro" id="IPR019321">
    <property type="entry name" value="Nucleoporin_Nup88"/>
</dbReference>
<keyword evidence="10" id="KW-1185">Reference proteome</keyword>
<reference evidence="9" key="2">
    <citation type="submission" date="2020-05" db="UniProtKB">
        <authorList>
            <consortium name="EnsemblMetazoa"/>
        </authorList>
    </citation>
    <scope>IDENTIFICATION</scope>
    <source>
        <strain evidence="9">IAEA</strain>
    </source>
</reference>
<evidence type="ECO:0000256" key="5">
    <source>
        <dbReference type="ARBA" id="ARBA00023010"/>
    </source>
</evidence>
<keyword evidence="3" id="KW-0509">mRNA transport</keyword>
<feature type="coiled-coil region" evidence="8">
    <location>
        <begin position="562"/>
        <end position="617"/>
    </location>
</feature>
<dbReference type="VEuPathDB" id="VectorBase:GBRI009399"/>
<dbReference type="InterPro" id="IPR037700">
    <property type="entry name" value="NUP88/NUP82"/>
</dbReference>
<dbReference type="GO" id="GO:0006606">
    <property type="term" value="P:protein import into nucleus"/>
    <property type="evidence" value="ECO:0007669"/>
    <property type="project" value="TreeGrafter"/>
</dbReference>
<keyword evidence="2" id="KW-0813">Transport</keyword>
<dbReference type="GO" id="GO:0017056">
    <property type="term" value="F:structural constituent of nuclear pore"/>
    <property type="evidence" value="ECO:0007669"/>
    <property type="project" value="InterPro"/>
</dbReference>
<dbReference type="PANTHER" id="PTHR13257:SF0">
    <property type="entry name" value="NUCLEAR PORE COMPLEX PROTEIN NUP88"/>
    <property type="match status" value="1"/>
</dbReference>
<dbReference type="GO" id="GO:0000056">
    <property type="term" value="P:ribosomal small subunit export from nucleus"/>
    <property type="evidence" value="ECO:0007669"/>
    <property type="project" value="InterPro"/>
</dbReference>